<name>A0ABP9H2U4_9ACTN</name>
<dbReference type="SUPFAM" id="SSF51278">
    <property type="entry name" value="Urease, beta-subunit"/>
    <property type="match status" value="1"/>
</dbReference>
<evidence type="ECO:0000256" key="3">
    <source>
        <dbReference type="ARBA" id="ARBA00047778"/>
    </source>
</evidence>
<dbReference type="RefSeq" id="WP_345710275.1">
    <property type="nucleotide sequence ID" value="NZ_BAABIL010000004.1"/>
</dbReference>
<reference evidence="6" key="1">
    <citation type="journal article" date="2019" name="Int. J. Syst. Evol. Microbiol.">
        <title>The Global Catalogue of Microorganisms (GCM) 10K type strain sequencing project: providing services to taxonomists for standard genome sequencing and annotation.</title>
        <authorList>
            <consortium name="The Broad Institute Genomics Platform"/>
            <consortium name="The Broad Institute Genome Sequencing Center for Infectious Disease"/>
            <person name="Wu L."/>
            <person name="Ma J."/>
        </authorList>
    </citation>
    <scope>NUCLEOTIDE SEQUENCE [LARGE SCALE GENOMIC DNA]</scope>
    <source>
        <strain evidence="6">JCM 18126</strain>
    </source>
</reference>
<comment type="catalytic activity">
    <reaction evidence="3 4">
        <text>urea + 2 H2O + H(+) = hydrogencarbonate + 2 NH4(+)</text>
        <dbReference type="Rhea" id="RHEA:20557"/>
        <dbReference type="ChEBI" id="CHEBI:15377"/>
        <dbReference type="ChEBI" id="CHEBI:15378"/>
        <dbReference type="ChEBI" id="CHEBI:16199"/>
        <dbReference type="ChEBI" id="CHEBI:17544"/>
        <dbReference type="ChEBI" id="CHEBI:28938"/>
        <dbReference type="EC" id="3.5.1.5"/>
    </reaction>
</comment>
<dbReference type="CDD" id="cd00407">
    <property type="entry name" value="Urease_beta"/>
    <property type="match status" value="1"/>
</dbReference>
<organism evidence="5 6">
    <name type="scientific">Kineococcus glutinatus</name>
    <dbReference type="NCBI Taxonomy" id="1070872"/>
    <lineage>
        <taxon>Bacteria</taxon>
        <taxon>Bacillati</taxon>
        <taxon>Actinomycetota</taxon>
        <taxon>Actinomycetes</taxon>
        <taxon>Kineosporiales</taxon>
        <taxon>Kineosporiaceae</taxon>
        <taxon>Kineococcus</taxon>
    </lineage>
</organism>
<dbReference type="PANTHER" id="PTHR33569:SF1">
    <property type="entry name" value="UREASE"/>
    <property type="match status" value="1"/>
</dbReference>
<protein>
    <recommendedName>
        <fullName evidence="4">Urease subunit beta</fullName>
        <ecNumber evidence="4">3.5.1.5</ecNumber>
    </recommendedName>
    <alternativeName>
        <fullName evidence="4">Urea amidohydrolase subunit beta</fullName>
    </alternativeName>
</protein>
<evidence type="ECO:0000256" key="1">
    <source>
        <dbReference type="ARBA" id="ARBA00004897"/>
    </source>
</evidence>
<evidence type="ECO:0000256" key="4">
    <source>
        <dbReference type="HAMAP-Rule" id="MF_01954"/>
    </source>
</evidence>
<keyword evidence="6" id="KW-1185">Reference proteome</keyword>
<dbReference type="Pfam" id="PF00547">
    <property type="entry name" value="Urease_gamma"/>
    <property type="match status" value="1"/>
</dbReference>
<dbReference type="Gene3D" id="3.30.280.10">
    <property type="entry name" value="Urease, gamma-like subunit"/>
    <property type="match status" value="1"/>
</dbReference>
<dbReference type="PIRSF" id="PIRSF001225">
    <property type="entry name" value="Urease_gammabeta"/>
    <property type="match status" value="1"/>
</dbReference>
<dbReference type="HAMAP" id="MF_01954">
    <property type="entry name" value="Urease_beta"/>
    <property type="match status" value="1"/>
</dbReference>
<evidence type="ECO:0000256" key="2">
    <source>
        <dbReference type="ARBA" id="ARBA00022801"/>
    </source>
</evidence>
<dbReference type="InterPro" id="IPR002019">
    <property type="entry name" value="Urease_beta-like"/>
</dbReference>
<evidence type="ECO:0000313" key="6">
    <source>
        <dbReference type="Proteomes" id="UP001501195"/>
    </source>
</evidence>
<proteinExistence type="inferred from homology"/>
<dbReference type="InterPro" id="IPR036463">
    <property type="entry name" value="Urease_gamma_sf"/>
</dbReference>
<keyword evidence="2 4" id="KW-0378">Hydrolase</keyword>
<dbReference type="EC" id="3.5.1.5" evidence="4"/>
<dbReference type="SUPFAM" id="SSF54111">
    <property type="entry name" value="Urease, gamma-subunit"/>
    <property type="match status" value="1"/>
</dbReference>
<evidence type="ECO:0000313" key="5">
    <source>
        <dbReference type="EMBL" id="GAA4960815.1"/>
    </source>
</evidence>
<dbReference type="EMBL" id="BAABIL010000004">
    <property type="protein sequence ID" value="GAA4960815.1"/>
    <property type="molecule type" value="Genomic_DNA"/>
</dbReference>
<comment type="caution">
    <text evidence="5">The sequence shown here is derived from an EMBL/GenBank/DDBJ whole genome shotgun (WGS) entry which is preliminary data.</text>
</comment>
<dbReference type="NCBIfam" id="NF009671">
    <property type="entry name" value="PRK13192.1"/>
    <property type="match status" value="1"/>
</dbReference>
<dbReference type="InterPro" id="IPR050069">
    <property type="entry name" value="Urease_subunit"/>
</dbReference>
<sequence length="233" mass="24905">MHLTPKDEDRLLLFMAAELARKRRRNGLALTYPEARALIADEVVEAARAGASVSEAARVGSQVLTEDDVLPGVTALMGTVQVEGFFDDGQKLVTIHDPIRPGERSPVDAGPTPGEVLVEDGDIELNAGRPTAEVVVVNTGDRPVQVGSHFHFFEVNRALAFDRRAAYGMRLDIPSGTAVRFEPGEEKDVRLVALGGTREVFGLNDMTNAALTTADATALQVLSAAGFRDTGRG</sequence>
<dbReference type="NCBIfam" id="TIGR00192">
    <property type="entry name" value="urease_beta"/>
    <property type="match status" value="1"/>
</dbReference>
<dbReference type="InterPro" id="IPR002026">
    <property type="entry name" value="Urease_gamma/gamma-beta_su"/>
</dbReference>
<dbReference type="PANTHER" id="PTHR33569">
    <property type="entry name" value="UREASE"/>
    <property type="match status" value="1"/>
</dbReference>
<comment type="subunit">
    <text evidence="4">Heterotrimer of UreA (gamma), UreB (beta) and UreC (alpha) subunits. Three heterotrimers associate to form the active enzyme.</text>
</comment>
<dbReference type="Pfam" id="PF00699">
    <property type="entry name" value="Urease_beta"/>
    <property type="match status" value="1"/>
</dbReference>
<keyword evidence="4" id="KW-0963">Cytoplasm</keyword>
<dbReference type="NCBIfam" id="TIGR00193">
    <property type="entry name" value="urease_gam"/>
    <property type="match status" value="1"/>
</dbReference>
<dbReference type="Gene3D" id="2.10.150.10">
    <property type="entry name" value="Urease, beta subunit"/>
    <property type="match status" value="1"/>
</dbReference>
<dbReference type="Proteomes" id="UP001501195">
    <property type="component" value="Unassembled WGS sequence"/>
</dbReference>
<gene>
    <name evidence="4" type="primary">ureB</name>
    <name evidence="5" type="ORF">GCM10023225_00450</name>
</gene>
<dbReference type="InterPro" id="IPR036461">
    <property type="entry name" value="Urease_betasu_sf"/>
</dbReference>
<dbReference type="NCBIfam" id="NF009682">
    <property type="entry name" value="PRK13203.1"/>
    <property type="match status" value="1"/>
</dbReference>
<dbReference type="InterPro" id="IPR008223">
    <property type="entry name" value="Urease_gamma-beta_su"/>
</dbReference>
<dbReference type="CDD" id="cd00390">
    <property type="entry name" value="Urease_gamma"/>
    <property type="match status" value="1"/>
</dbReference>
<comment type="subcellular location">
    <subcellularLocation>
        <location evidence="4">Cytoplasm</location>
    </subcellularLocation>
</comment>
<accession>A0ABP9H2U4</accession>
<comment type="pathway">
    <text evidence="1 4">Nitrogen metabolism; urea degradation; CO(2) and NH(3) from urea (urease route): step 1/1.</text>
</comment>
<comment type="similarity">
    <text evidence="4">Belongs to the urease beta subunit family.</text>
</comment>